<evidence type="ECO:0000313" key="2">
    <source>
        <dbReference type="Proteomes" id="UP001596156"/>
    </source>
</evidence>
<evidence type="ECO:0000313" key="1">
    <source>
        <dbReference type="EMBL" id="MFC5223269.1"/>
    </source>
</evidence>
<dbReference type="RefSeq" id="WP_309061838.1">
    <property type="nucleotide sequence ID" value="NZ_BAAASS010000003.1"/>
</dbReference>
<proteinExistence type="predicted"/>
<keyword evidence="2" id="KW-1185">Reference proteome</keyword>
<name>A0ABW0CYW1_STRFI</name>
<dbReference type="EMBL" id="JBHSKL010000003">
    <property type="protein sequence ID" value="MFC5223269.1"/>
    <property type="molecule type" value="Genomic_DNA"/>
</dbReference>
<protein>
    <submittedName>
        <fullName evidence="1">DUF5988 family protein</fullName>
    </submittedName>
</protein>
<reference evidence="2" key="1">
    <citation type="journal article" date="2019" name="Int. J. Syst. Evol. Microbiol.">
        <title>The Global Catalogue of Microorganisms (GCM) 10K type strain sequencing project: providing services to taxonomists for standard genome sequencing and annotation.</title>
        <authorList>
            <consortium name="The Broad Institute Genomics Platform"/>
            <consortium name="The Broad Institute Genome Sequencing Center for Infectious Disease"/>
            <person name="Wu L."/>
            <person name="Ma J."/>
        </authorList>
    </citation>
    <scope>NUCLEOTIDE SEQUENCE [LARGE SCALE GENOMIC DNA]</scope>
    <source>
        <strain evidence="2">CCM 8479</strain>
    </source>
</reference>
<dbReference type="Proteomes" id="UP001596156">
    <property type="component" value="Unassembled WGS sequence"/>
</dbReference>
<accession>A0ABW0CYW1</accession>
<dbReference type="InterPro" id="IPR046030">
    <property type="entry name" value="DUF5988"/>
</dbReference>
<organism evidence="1 2">
    <name type="scientific">Streptomyces fimbriatus</name>
    <dbReference type="NCBI Taxonomy" id="68197"/>
    <lineage>
        <taxon>Bacteria</taxon>
        <taxon>Bacillati</taxon>
        <taxon>Actinomycetota</taxon>
        <taxon>Actinomycetes</taxon>
        <taxon>Kitasatosporales</taxon>
        <taxon>Streptomycetaceae</taxon>
        <taxon>Streptomyces</taxon>
    </lineage>
</organism>
<comment type="caution">
    <text evidence="1">The sequence shown here is derived from an EMBL/GenBank/DDBJ whole genome shotgun (WGS) entry which is preliminary data.</text>
</comment>
<sequence>MSASQPNVILSGCSSPYFTETQRIRYVPDPDEKLKFFLGSHYEHFVPSPDWEVHDGLRLRVFVWERATRPAE</sequence>
<dbReference type="Pfam" id="PF19450">
    <property type="entry name" value="DUF5988"/>
    <property type="match status" value="1"/>
</dbReference>
<gene>
    <name evidence="1" type="ORF">ACFPN6_01385</name>
</gene>